<dbReference type="PANTHER" id="PTHR43537:SF49">
    <property type="entry name" value="TRANSCRIPTIONAL REGULATORY PROTEIN"/>
    <property type="match status" value="1"/>
</dbReference>
<dbReference type="CDD" id="cd07377">
    <property type="entry name" value="WHTH_GntR"/>
    <property type="match status" value="1"/>
</dbReference>
<evidence type="ECO:0000259" key="4">
    <source>
        <dbReference type="PROSITE" id="PS50949"/>
    </source>
</evidence>
<evidence type="ECO:0000256" key="3">
    <source>
        <dbReference type="ARBA" id="ARBA00023163"/>
    </source>
</evidence>
<dbReference type="AlphaFoldDB" id="A0A4U0QL68"/>
<feature type="domain" description="HTH gntR-type" evidence="4">
    <location>
        <begin position="4"/>
        <end position="71"/>
    </location>
</feature>
<evidence type="ECO:0000256" key="1">
    <source>
        <dbReference type="ARBA" id="ARBA00023015"/>
    </source>
</evidence>
<dbReference type="Proteomes" id="UP000306223">
    <property type="component" value="Unassembled WGS sequence"/>
</dbReference>
<keyword evidence="2" id="KW-0238">DNA-binding</keyword>
<gene>
    <name evidence="5" type="ORF">FA740_14490</name>
</gene>
<protein>
    <submittedName>
        <fullName evidence="5">GntR family transcriptional regulator</fullName>
    </submittedName>
</protein>
<keyword evidence="6" id="KW-1185">Reference proteome</keyword>
<dbReference type="Pfam" id="PF07729">
    <property type="entry name" value="FCD"/>
    <property type="match status" value="1"/>
</dbReference>
<dbReference type="GO" id="GO:0003700">
    <property type="term" value="F:DNA-binding transcription factor activity"/>
    <property type="evidence" value="ECO:0007669"/>
    <property type="project" value="InterPro"/>
</dbReference>
<accession>A0A4U0QL68</accession>
<comment type="caution">
    <text evidence="5">The sequence shown here is derived from an EMBL/GenBank/DDBJ whole genome shotgun (WGS) entry which is preliminary data.</text>
</comment>
<dbReference type="SUPFAM" id="SSF46785">
    <property type="entry name" value="Winged helix' DNA-binding domain"/>
    <property type="match status" value="1"/>
</dbReference>
<dbReference type="InterPro" id="IPR000524">
    <property type="entry name" value="Tscrpt_reg_HTH_GntR"/>
</dbReference>
<proteinExistence type="predicted"/>
<dbReference type="InterPro" id="IPR008920">
    <property type="entry name" value="TF_FadR/GntR_C"/>
</dbReference>
<dbReference type="RefSeq" id="WP_136857489.1">
    <property type="nucleotide sequence ID" value="NZ_SUNH01000021.1"/>
</dbReference>
<keyword evidence="1" id="KW-0805">Transcription regulation</keyword>
<dbReference type="Gene3D" id="1.20.120.530">
    <property type="entry name" value="GntR ligand-binding domain-like"/>
    <property type="match status" value="1"/>
</dbReference>
<evidence type="ECO:0000313" key="6">
    <source>
        <dbReference type="Proteomes" id="UP000306223"/>
    </source>
</evidence>
<dbReference type="EMBL" id="SUNH01000021">
    <property type="protein sequence ID" value="TJZ82517.1"/>
    <property type="molecule type" value="Genomic_DNA"/>
</dbReference>
<sequence>MSATRSADQVHAALSAQIVAGTLRPGDPLAETALAAQFGLSRTPVREALQRLAGEGLVERGPRRAFVVRDMTTDALRHLFEALAELEALCASLSALRMTPTDHALLAGILDRDDLPGADYAQANIRFHGALRQGAGNEVLADLLADLDRRSLPWRNAQFQKRAARIATSRAEHRAILAAITARDADGAADRMRAHMGASLGVILEMLAARPYSAG</sequence>
<dbReference type="InterPro" id="IPR036390">
    <property type="entry name" value="WH_DNA-bd_sf"/>
</dbReference>
<dbReference type="PANTHER" id="PTHR43537">
    <property type="entry name" value="TRANSCRIPTIONAL REGULATOR, GNTR FAMILY"/>
    <property type="match status" value="1"/>
</dbReference>
<dbReference type="GO" id="GO:0003677">
    <property type="term" value="F:DNA binding"/>
    <property type="evidence" value="ECO:0007669"/>
    <property type="project" value="UniProtKB-KW"/>
</dbReference>
<dbReference type="InterPro" id="IPR011711">
    <property type="entry name" value="GntR_C"/>
</dbReference>
<dbReference type="OrthoDB" id="7620579at2"/>
<organism evidence="5 6">
    <name type="scientific">Paracoccus hibiscisoli</name>
    <dbReference type="NCBI Taxonomy" id="2023261"/>
    <lineage>
        <taxon>Bacteria</taxon>
        <taxon>Pseudomonadati</taxon>
        <taxon>Pseudomonadota</taxon>
        <taxon>Alphaproteobacteria</taxon>
        <taxon>Rhodobacterales</taxon>
        <taxon>Paracoccaceae</taxon>
        <taxon>Paracoccus</taxon>
    </lineage>
</organism>
<name>A0A4U0QL68_9RHOB</name>
<dbReference type="PROSITE" id="PS50949">
    <property type="entry name" value="HTH_GNTR"/>
    <property type="match status" value="1"/>
</dbReference>
<dbReference type="SMART" id="SM00345">
    <property type="entry name" value="HTH_GNTR"/>
    <property type="match status" value="1"/>
</dbReference>
<dbReference type="SMART" id="SM00895">
    <property type="entry name" value="FCD"/>
    <property type="match status" value="1"/>
</dbReference>
<dbReference type="Pfam" id="PF00392">
    <property type="entry name" value="GntR"/>
    <property type="match status" value="1"/>
</dbReference>
<dbReference type="InterPro" id="IPR036388">
    <property type="entry name" value="WH-like_DNA-bd_sf"/>
</dbReference>
<keyword evidence="3" id="KW-0804">Transcription</keyword>
<reference evidence="5 6" key="1">
    <citation type="submission" date="2019-04" db="EMBL/GenBank/DDBJ databases">
        <authorList>
            <person name="Li J."/>
        </authorList>
    </citation>
    <scope>NUCLEOTIDE SEQUENCE [LARGE SCALE GENOMIC DNA]</scope>
    <source>
        <strain evidence="5 6">CCTCC AB2016182</strain>
    </source>
</reference>
<dbReference type="PRINTS" id="PR00035">
    <property type="entry name" value="HTHGNTR"/>
</dbReference>
<evidence type="ECO:0000256" key="2">
    <source>
        <dbReference type="ARBA" id="ARBA00023125"/>
    </source>
</evidence>
<dbReference type="Gene3D" id="1.10.10.10">
    <property type="entry name" value="Winged helix-like DNA-binding domain superfamily/Winged helix DNA-binding domain"/>
    <property type="match status" value="1"/>
</dbReference>
<evidence type="ECO:0000313" key="5">
    <source>
        <dbReference type="EMBL" id="TJZ82517.1"/>
    </source>
</evidence>
<dbReference type="SUPFAM" id="SSF48008">
    <property type="entry name" value="GntR ligand-binding domain-like"/>
    <property type="match status" value="1"/>
</dbReference>